<dbReference type="OrthoDB" id="4971611at2759"/>
<evidence type="ECO:0000313" key="1">
    <source>
        <dbReference type="EMBL" id="OGE47181.1"/>
    </source>
</evidence>
<name>A0A1F5L2N5_PENAI</name>
<dbReference type="STRING" id="1835702.A0A1F5L2N5"/>
<keyword evidence="2" id="KW-1185">Reference proteome</keyword>
<proteinExistence type="predicted"/>
<gene>
    <name evidence="1" type="ORF">PENARI_c057G03909</name>
</gene>
<dbReference type="RefSeq" id="XP_022482644.1">
    <property type="nucleotide sequence ID" value="XM_022637503.1"/>
</dbReference>
<dbReference type="Proteomes" id="UP000177622">
    <property type="component" value="Unassembled WGS sequence"/>
</dbReference>
<dbReference type="AlphaFoldDB" id="A0A1F5L2N5"/>
<evidence type="ECO:0000313" key="2">
    <source>
        <dbReference type="Proteomes" id="UP000177622"/>
    </source>
</evidence>
<protein>
    <recommendedName>
        <fullName evidence="3">SnoaL-like domain-containing protein</fullName>
    </recommendedName>
</protein>
<sequence>MPPPRVISFLTGADWAAKGPQTPAQRFYGAYASAIKEFDLTAHRKHQFYAEHAIFHNQNGVDYHGTEIWPWIIKLFGEFARLEHDFHAVWELEKDDGTIHLIARVTRNIWLPVPISMARQLLAFPCP</sequence>
<evidence type="ECO:0008006" key="3">
    <source>
        <dbReference type="Google" id="ProtNLM"/>
    </source>
</evidence>
<dbReference type="EMBL" id="LXJU01000057">
    <property type="protein sequence ID" value="OGE47181.1"/>
    <property type="molecule type" value="Genomic_DNA"/>
</dbReference>
<organism evidence="1 2">
    <name type="scientific">Penicillium arizonense</name>
    <dbReference type="NCBI Taxonomy" id="1835702"/>
    <lineage>
        <taxon>Eukaryota</taxon>
        <taxon>Fungi</taxon>
        <taxon>Dikarya</taxon>
        <taxon>Ascomycota</taxon>
        <taxon>Pezizomycotina</taxon>
        <taxon>Eurotiomycetes</taxon>
        <taxon>Eurotiomycetidae</taxon>
        <taxon>Eurotiales</taxon>
        <taxon>Aspergillaceae</taxon>
        <taxon>Penicillium</taxon>
    </lineage>
</organism>
<accession>A0A1F5L2N5</accession>
<dbReference type="GeneID" id="34582237"/>
<reference evidence="1 2" key="1">
    <citation type="journal article" date="2016" name="Sci. Rep.">
        <title>Penicillium arizonense, a new, genome sequenced fungal species, reveals a high chemical diversity in secreted metabolites.</title>
        <authorList>
            <person name="Grijseels S."/>
            <person name="Nielsen J.C."/>
            <person name="Randelovic M."/>
            <person name="Nielsen J."/>
            <person name="Nielsen K.F."/>
            <person name="Workman M."/>
            <person name="Frisvad J.C."/>
        </authorList>
    </citation>
    <scope>NUCLEOTIDE SEQUENCE [LARGE SCALE GENOMIC DNA]</scope>
    <source>
        <strain evidence="1 2">CBS 141311</strain>
    </source>
</reference>
<comment type="caution">
    <text evidence="1">The sequence shown here is derived from an EMBL/GenBank/DDBJ whole genome shotgun (WGS) entry which is preliminary data.</text>
</comment>